<proteinExistence type="predicted"/>
<evidence type="ECO:0000313" key="4">
    <source>
        <dbReference type="Proteomes" id="UP001597046"/>
    </source>
</evidence>
<keyword evidence="2" id="KW-0472">Membrane</keyword>
<feature type="transmembrane region" description="Helical" evidence="2">
    <location>
        <begin position="28"/>
        <end position="46"/>
    </location>
</feature>
<dbReference type="InterPro" id="IPR024079">
    <property type="entry name" value="MetalloPept_cat_dom_sf"/>
</dbReference>
<dbReference type="RefSeq" id="WP_386052895.1">
    <property type="nucleotide sequence ID" value="NZ_JBHTKH010000007.1"/>
</dbReference>
<dbReference type="Gene3D" id="3.40.390.10">
    <property type="entry name" value="Collagenase (Catalytic Domain)"/>
    <property type="match status" value="1"/>
</dbReference>
<keyword evidence="2" id="KW-1133">Transmembrane helix</keyword>
<organism evidence="3 4">
    <name type="scientific">Terrabacter terrigena</name>
    <dbReference type="NCBI Taxonomy" id="574718"/>
    <lineage>
        <taxon>Bacteria</taxon>
        <taxon>Bacillati</taxon>
        <taxon>Actinomycetota</taxon>
        <taxon>Actinomycetes</taxon>
        <taxon>Micrococcales</taxon>
        <taxon>Intrasporangiaceae</taxon>
        <taxon>Terrabacter</taxon>
    </lineage>
</organism>
<name>A0ABW3MWR1_9MICO</name>
<accession>A0ABW3MWR1</accession>
<feature type="compositionally biased region" description="Basic and acidic residues" evidence="1">
    <location>
        <begin position="150"/>
        <end position="160"/>
    </location>
</feature>
<keyword evidence="2" id="KW-0812">Transmembrane</keyword>
<feature type="region of interest" description="Disordered" evidence="1">
    <location>
        <begin position="140"/>
        <end position="160"/>
    </location>
</feature>
<protein>
    <submittedName>
        <fullName evidence="3">Peptidase M10A and M12B matrixin and adamalysin</fullName>
    </submittedName>
</protein>
<evidence type="ECO:0000256" key="2">
    <source>
        <dbReference type="SAM" id="Phobius"/>
    </source>
</evidence>
<evidence type="ECO:0000313" key="3">
    <source>
        <dbReference type="EMBL" id="MFD1054991.1"/>
    </source>
</evidence>
<evidence type="ECO:0000256" key="1">
    <source>
        <dbReference type="SAM" id="MobiDB-lite"/>
    </source>
</evidence>
<comment type="caution">
    <text evidence="3">The sequence shown here is derived from an EMBL/GenBank/DDBJ whole genome shotgun (WGS) entry which is preliminary data.</text>
</comment>
<keyword evidence="4" id="KW-1185">Reference proteome</keyword>
<reference evidence="4" key="1">
    <citation type="journal article" date="2019" name="Int. J. Syst. Evol. Microbiol.">
        <title>The Global Catalogue of Microorganisms (GCM) 10K type strain sequencing project: providing services to taxonomists for standard genome sequencing and annotation.</title>
        <authorList>
            <consortium name="The Broad Institute Genomics Platform"/>
            <consortium name="The Broad Institute Genome Sequencing Center for Infectious Disease"/>
            <person name="Wu L."/>
            <person name="Ma J."/>
        </authorList>
    </citation>
    <scope>NUCLEOTIDE SEQUENCE [LARGE SCALE GENOMIC DNA]</scope>
    <source>
        <strain evidence="4">CCUG 57508</strain>
    </source>
</reference>
<dbReference type="Proteomes" id="UP001597046">
    <property type="component" value="Unassembled WGS sequence"/>
</dbReference>
<dbReference type="EMBL" id="JBHTKH010000007">
    <property type="protein sequence ID" value="MFD1054991.1"/>
    <property type="molecule type" value="Genomic_DNA"/>
</dbReference>
<gene>
    <name evidence="3" type="ORF">ACFQ2V_11800</name>
</gene>
<feature type="region of interest" description="Disordered" evidence="1">
    <location>
        <begin position="1"/>
        <end position="21"/>
    </location>
</feature>
<dbReference type="SUPFAM" id="SSF55486">
    <property type="entry name" value="Metalloproteases ('zincins'), catalytic domain"/>
    <property type="match status" value="1"/>
</dbReference>
<sequence>MVQGPLVRAARPPGRHRAEARNARRPRWLGLVVMALLVVALPVWWWQARPFDSRLGLGADAPPAGIGAAQAPLGAPPATPGGRGGYTFMRMQADGTEPVAYDPCRPIHFTTSTVGLPEGGDALVHEAVATMSEASGLRFVDDGLTDEPPTPDRDPYQPDRYGDRWAPVYISFATPDQIPRLAGGTIGLGGSTPRAADDGVLVYVSGSVWLDRDAMTALLRAGRHDSARAVVEHEIGHVIGLNHVSDGSQLMSESGGAVDGPADGDRRGLAILGRGGCRPDL</sequence>